<name>A0A540VC25_9GAMM</name>
<evidence type="ECO:0000256" key="1">
    <source>
        <dbReference type="ARBA" id="ARBA00013169"/>
    </source>
</evidence>
<dbReference type="InterPro" id="IPR009080">
    <property type="entry name" value="tRNAsynth_Ia_anticodon-bd"/>
</dbReference>
<dbReference type="Gene3D" id="1.10.287.380">
    <property type="entry name" value="Valyl-tRNA synthetase, C-terminal domain"/>
    <property type="match status" value="1"/>
</dbReference>
<evidence type="ECO:0000259" key="14">
    <source>
        <dbReference type="Pfam" id="PF10458"/>
    </source>
</evidence>
<keyword evidence="7" id="KW-0030">Aminoacyl-tRNA synthetase</keyword>
<evidence type="ECO:0000259" key="13">
    <source>
        <dbReference type="Pfam" id="PF08264"/>
    </source>
</evidence>
<dbReference type="SUPFAM" id="SSF46589">
    <property type="entry name" value="tRNA-binding arm"/>
    <property type="match status" value="1"/>
</dbReference>
<evidence type="ECO:0000256" key="2">
    <source>
        <dbReference type="ARBA" id="ARBA00022598"/>
    </source>
</evidence>
<evidence type="ECO:0000256" key="7">
    <source>
        <dbReference type="ARBA" id="ARBA00023146"/>
    </source>
</evidence>
<dbReference type="EMBL" id="VIFK01000427">
    <property type="protein sequence ID" value="TQE94272.1"/>
    <property type="molecule type" value="Genomic_DNA"/>
</dbReference>
<organism evidence="15 16">
    <name type="scientific">Spiribacter salinus</name>
    <dbReference type="NCBI Taxonomy" id="1335746"/>
    <lineage>
        <taxon>Bacteria</taxon>
        <taxon>Pseudomonadati</taxon>
        <taxon>Pseudomonadota</taxon>
        <taxon>Gammaproteobacteria</taxon>
        <taxon>Chromatiales</taxon>
        <taxon>Ectothiorhodospiraceae</taxon>
        <taxon>Spiribacter</taxon>
    </lineage>
</organism>
<dbReference type="InterPro" id="IPR010978">
    <property type="entry name" value="tRNA-bd_arm"/>
</dbReference>
<dbReference type="InterPro" id="IPR037118">
    <property type="entry name" value="Val-tRNA_synth_C_sf"/>
</dbReference>
<evidence type="ECO:0000256" key="5">
    <source>
        <dbReference type="ARBA" id="ARBA00022917"/>
    </source>
</evidence>
<protein>
    <recommendedName>
        <fullName evidence="8">Valine--tRNA ligase</fullName>
        <ecNumber evidence="1">6.1.1.9</ecNumber>
    </recommendedName>
    <alternativeName>
        <fullName evidence="9">Valyl-tRNA synthetase</fullName>
    </alternativeName>
</protein>
<reference evidence="15 16" key="1">
    <citation type="submission" date="2019-06" db="EMBL/GenBank/DDBJ databases">
        <title>Metagenome assembled Genome of Spiribacter salinus SL48-SHIP from the microbial mat of Salt Lake 48 (Novosibirsk region, Russia).</title>
        <authorList>
            <person name="Shipova A."/>
            <person name="Rozanov A.S."/>
            <person name="Bryanskaya A.V."/>
            <person name="Peltek S.E."/>
        </authorList>
    </citation>
    <scope>NUCLEOTIDE SEQUENCE [LARGE SCALE GENOMIC DNA]</scope>
    <source>
        <strain evidence="15">SL48-SHIP-2</strain>
    </source>
</reference>
<dbReference type="InterPro" id="IPR033705">
    <property type="entry name" value="Anticodon_Ia_Val"/>
</dbReference>
<keyword evidence="3" id="KW-0547">Nucleotide-binding</keyword>
<dbReference type="Gene3D" id="1.10.730.10">
    <property type="entry name" value="Isoleucyl-tRNA Synthetase, Domain 1"/>
    <property type="match status" value="1"/>
</dbReference>
<keyword evidence="2 15" id="KW-0436">Ligase</keyword>
<sequence>HGTDALRFTLAALASTGRDINWDMKRLEGYRNFCNKLWNAARYVLMNTEDEDCGVGSEPIELSLADRWILSRLQTCIEETNSYFDQYRFDRIAHTVYEFLWNEYCDWYLELSKPVLYDDNASPERKRGTRRTLVQVLETILRLAHPLMPFITEEIWQRIAPLAGVSGETVMLQPYPEPHPDLEDADAETDVEWVKGVVEAVRNIRGEMNISPAKALPVLCRSSSERDRERLEANRTFLASLAKAERIEWLDGEEAPLSATQLVGDMEVLVPMANLIDKDEEIARLSKEVEKLDKEIARLDSKLSNDGFIQKAPEEVVEKERHKLEDARNHRERLDDQLEKIRAL</sequence>
<evidence type="ECO:0000256" key="4">
    <source>
        <dbReference type="ARBA" id="ARBA00022840"/>
    </source>
</evidence>
<dbReference type="PANTHER" id="PTHR11946:SF93">
    <property type="entry name" value="VALINE--TRNA LIGASE, CHLOROPLASTIC_MITOCHONDRIAL 2"/>
    <property type="match status" value="1"/>
</dbReference>
<comment type="caution">
    <text evidence="15">The sequence shown here is derived from an EMBL/GenBank/DDBJ whole genome shotgun (WGS) entry which is preliminary data.</text>
</comment>
<evidence type="ECO:0000256" key="8">
    <source>
        <dbReference type="ARBA" id="ARBA00024407"/>
    </source>
</evidence>
<evidence type="ECO:0000256" key="3">
    <source>
        <dbReference type="ARBA" id="ARBA00022741"/>
    </source>
</evidence>
<dbReference type="SUPFAM" id="SSF47323">
    <property type="entry name" value="Anticodon-binding domain of a subclass of class I aminoacyl-tRNA synthetases"/>
    <property type="match status" value="1"/>
</dbReference>
<comment type="catalytic activity">
    <reaction evidence="10">
        <text>tRNA(Val) + L-valine + ATP = L-valyl-tRNA(Val) + AMP + diphosphate</text>
        <dbReference type="Rhea" id="RHEA:10704"/>
        <dbReference type="Rhea" id="RHEA-COMP:9672"/>
        <dbReference type="Rhea" id="RHEA-COMP:9708"/>
        <dbReference type="ChEBI" id="CHEBI:30616"/>
        <dbReference type="ChEBI" id="CHEBI:33019"/>
        <dbReference type="ChEBI" id="CHEBI:57762"/>
        <dbReference type="ChEBI" id="CHEBI:78442"/>
        <dbReference type="ChEBI" id="CHEBI:78537"/>
        <dbReference type="ChEBI" id="CHEBI:456215"/>
        <dbReference type="EC" id="6.1.1.9"/>
    </reaction>
</comment>
<dbReference type="CDD" id="cd07962">
    <property type="entry name" value="Anticodon_Ia_Val"/>
    <property type="match status" value="1"/>
</dbReference>
<keyword evidence="6 12" id="KW-0175">Coiled coil</keyword>
<feature type="domain" description="Methionyl/Valyl/Leucyl/Isoleucyl-tRNA synthetase anticodon-binding" evidence="13">
    <location>
        <begin position="66"/>
        <end position="218"/>
    </location>
</feature>
<dbReference type="SUPFAM" id="SSF52374">
    <property type="entry name" value="Nucleotidylyl transferase"/>
    <property type="match status" value="1"/>
</dbReference>
<dbReference type="FunFam" id="1.10.287.380:FF:000001">
    <property type="entry name" value="Valine--tRNA ligase"/>
    <property type="match status" value="1"/>
</dbReference>
<comment type="similarity">
    <text evidence="11">Belongs to the class-I aminoacyl-tRNA synthetase family. ValS type 1 subfamily.</text>
</comment>
<feature type="domain" description="Valyl-tRNA synthetase tRNA-binding arm" evidence="14">
    <location>
        <begin position="279"/>
        <end position="341"/>
    </location>
</feature>
<proteinExistence type="inferred from homology"/>
<evidence type="ECO:0000256" key="11">
    <source>
        <dbReference type="ARBA" id="ARBA00060830"/>
    </source>
</evidence>
<dbReference type="AlphaFoldDB" id="A0A540VC25"/>
<evidence type="ECO:0000256" key="6">
    <source>
        <dbReference type="ARBA" id="ARBA00023054"/>
    </source>
</evidence>
<dbReference type="InterPro" id="IPR013155">
    <property type="entry name" value="M/V/L/I-tRNA-synth_anticd-bd"/>
</dbReference>
<dbReference type="GO" id="GO:0006438">
    <property type="term" value="P:valyl-tRNA aminoacylation"/>
    <property type="evidence" value="ECO:0007669"/>
    <property type="project" value="InterPro"/>
</dbReference>
<dbReference type="GO" id="GO:0005524">
    <property type="term" value="F:ATP binding"/>
    <property type="evidence" value="ECO:0007669"/>
    <property type="project" value="UniProtKB-KW"/>
</dbReference>
<keyword evidence="5" id="KW-0648">Protein biosynthesis</keyword>
<gene>
    <name evidence="15" type="ORF">FKY71_17715</name>
</gene>
<dbReference type="GO" id="GO:0004832">
    <property type="term" value="F:valine-tRNA ligase activity"/>
    <property type="evidence" value="ECO:0007669"/>
    <property type="project" value="UniProtKB-EC"/>
</dbReference>
<dbReference type="Pfam" id="PF10458">
    <property type="entry name" value="Val_tRNA-synt_C"/>
    <property type="match status" value="1"/>
</dbReference>
<evidence type="ECO:0000256" key="9">
    <source>
        <dbReference type="ARBA" id="ARBA00029936"/>
    </source>
</evidence>
<evidence type="ECO:0000256" key="10">
    <source>
        <dbReference type="ARBA" id="ARBA00047552"/>
    </source>
</evidence>
<evidence type="ECO:0000256" key="12">
    <source>
        <dbReference type="SAM" id="Coils"/>
    </source>
</evidence>
<feature type="coiled-coil region" evidence="12">
    <location>
        <begin position="275"/>
        <end position="344"/>
    </location>
</feature>
<dbReference type="Pfam" id="PF08264">
    <property type="entry name" value="Anticodon_1"/>
    <property type="match status" value="1"/>
</dbReference>
<dbReference type="GO" id="GO:0005829">
    <property type="term" value="C:cytosol"/>
    <property type="evidence" value="ECO:0007669"/>
    <property type="project" value="TreeGrafter"/>
</dbReference>
<feature type="non-terminal residue" evidence="15">
    <location>
        <position position="1"/>
    </location>
</feature>
<dbReference type="InterPro" id="IPR002303">
    <property type="entry name" value="Valyl-tRNA_ligase"/>
</dbReference>
<dbReference type="PANTHER" id="PTHR11946">
    <property type="entry name" value="VALYL-TRNA SYNTHETASES"/>
    <property type="match status" value="1"/>
</dbReference>
<dbReference type="EC" id="6.1.1.9" evidence="1"/>
<evidence type="ECO:0000313" key="15">
    <source>
        <dbReference type="EMBL" id="TQE94272.1"/>
    </source>
</evidence>
<dbReference type="InterPro" id="IPR019499">
    <property type="entry name" value="Val-tRNA_synth_tRNA-bd"/>
</dbReference>
<dbReference type="Proteomes" id="UP000315400">
    <property type="component" value="Unassembled WGS sequence"/>
</dbReference>
<keyword evidence="4" id="KW-0067">ATP-binding</keyword>
<accession>A0A540VC25</accession>
<evidence type="ECO:0000313" key="16">
    <source>
        <dbReference type="Proteomes" id="UP000315400"/>
    </source>
</evidence>
<dbReference type="FunFam" id="1.10.730.10:FF:000009">
    <property type="entry name" value="Valine--tRNA ligase, mitochondrial"/>
    <property type="match status" value="1"/>
</dbReference>